<accession>C0QE69</accession>
<keyword evidence="9 17" id="KW-1133">Transmembrane helix</keyword>
<evidence type="ECO:0000256" key="10">
    <source>
        <dbReference type="ARBA" id="ARBA00023002"/>
    </source>
</evidence>
<dbReference type="OrthoDB" id="9788113at2"/>
<keyword evidence="8" id="KW-0249">Electron transport</keyword>
<dbReference type="GO" id="GO:0009055">
    <property type="term" value="F:electron transfer activity"/>
    <property type="evidence" value="ECO:0007669"/>
    <property type="project" value="TreeGrafter"/>
</dbReference>
<reference evidence="19 20" key="1">
    <citation type="journal article" date="2009" name="Environ. Microbiol.">
        <title>Genome sequence of Desulfobacterium autotrophicum HRM2, a marine sulfate reducer oxidizing organic carbon completely to carbon dioxide.</title>
        <authorList>
            <person name="Strittmatter A.W."/>
            <person name="Liesegang H."/>
            <person name="Rabus R."/>
            <person name="Decker I."/>
            <person name="Amann J."/>
            <person name="Andres S."/>
            <person name="Henne A."/>
            <person name="Fricke W.F."/>
            <person name="Martinez-Arias R."/>
            <person name="Bartels D."/>
            <person name="Goesmann A."/>
            <person name="Krause L."/>
            <person name="Puehler A."/>
            <person name="Klenk H.P."/>
            <person name="Richter M."/>
            <person name="Schuler M."/>
            <person name="Gloeckner F.O."/>
            <person name="Meyerdierks A."/>
            <person name="Gottschalk G."/>
            <person name="Amann R."/>
        </authorList>
    </citation>
    <scope>NUCLEOTIDE SEQUENCE [LARGE SCALE GENOMIC DNA]</scope>
    <source>
        <strain evidence="20">ATCC 43914 / DSM 3382 / HRM2</strain>
    </source>
</reference>
<dbReference type="GO" id="GO:0042128">
    <property type="term" value="P:nitrate assimilation"/>
    <property type="evidence" value="ECO:0007669"/>
    <property type="project" value="UniProtKB-KW"/>
</dbReference>
<feature type="transmembrane region" description="Helical" evidence="17">
    <location>
        <begin position="47"/>
        <end position="66"/>
    </location>
</feature>
<dbReference type="HOGENOM" id="CLU_092378_0_0_7"/>
<keyword evidence="6 17" id="KW-0812">Transmembrane</keyword>
<keyword evidence="20" id="KW-1185">Reference proteome</keyword>
<evidence type="ECO:0000256" key="1">
    <source>
        <dbReference type="ARBA" id="ARBA00004651"/>
    </source>
</evidence>
<dbReference type="InterPro" id="IPR036197">
    <property type="entry name" value="NarG-like_sf"/>
</dbReference>
<dbReference type="GO" id="GO:0019645">
    <property type="term" value="P:anaerobic electron transport chain"/>
    <property type="evidence" value="ECO:0007669"/>
    <property type="project" value="TreeGrafter"/>
</dbReference>
<dbReference type="Gene3D" id="1.20.950.20">
    <property type="entry name" value="Transmembrane di-heme cytochromes, Chain C"/>
    <property type="match status" value="1"/>
</dbReference>
<evidence type="ECO:0000256" key="16">
    <source>
        <dbReference type="PIRSR" id="PIRSR603816-1"/>
    </source>
</evidence>
<keyword evidence="11 16" id="KW-0408">Iron</keyword>
<keyword evidence="5 16" id="KW-0349">Heme</keyword>
<feature type="domain" description="NarG-like" evidence="18">
    <location>
        <begin position="7"/>
        <end position="219"/>
    </location>
</feature>
<dbReference type="PANTHER" id="PTHR30598">
    <property type="entry name" value="NITRATE REDUCTASE PRIVATE CHAPERONE, REDOX ENZYME MATURATION PROTEIN REMP FAMILY"/>
    <property type="match status" value="1"/>
</dbReference>
<evidence type="ECO:0000256" key="7">
    <source>
        <dbReference type="ARBA" id="ARBA00022723"/>
    </source>
</evidence>
<evidence type="ECO:0000256" key="17">
    <source>
        <dbReference type="SAM" id="Phobius"/>
    </source>
</evidence>
<feature type="transmembrane region" description="Helical" evidence="17">
    <location>
        <begin position="184"/>
        <end position="204"/>
    </location>
</feature>
<keyword evidence="10 19" id="KW-0560">Oxidoreductase</keyword>
<dbReference type="GO" id="GO:0020037">
    <property type="term" value="F:heme binding"/>
    <property type="evidence" value="ECO:0007669"/>
    <property type="project" value="TreeGrafter"/>
</dbReference>
<dbReference type="InterPro" id="IPR051936">
    <property type="entry name" value="Heme-iron_electron_transfer"/>
</dbReference>
<dbReference type="InterPro" id="IPR003816">
    <property type="entry name" value="Nitrate_red_gam"/>
</dbReference>
<evidence type="ECO:0000256" key="4">
    <source>
        <dbReference type="ARBA" id="ARBA00022475"/>
    </source>
</evidence>
<dbReference type="EMBL" id="CP001087">
    <property type="protein sequence ID" value="ACN13186.1"/>
    <property type="molecule type" value="Genomic_DNA"/>
</dbReference>
<dbReference type="STRING" id="177437.HRM2_00630"/>
<dbReference type="Proteomes" id="UP000000442">
    <property type="component" value="Chromosome"/>
</dbReference>
<evidence type="ECO:0000313" key="19">
    <source>
        <dbReference type="EMBL" id="ACN13186.1"/>
    </source>
</evidence>
<evidence type="ECO:0000256" key="12">
    <source>
        <dbReference type="ARBA" id="ARBA00023063"/>
    </source>
</evidence>
<dbReference type="EC" id="1.7.5.1" evidence="2"/>
<evidence type="ECO:0000259" key="18">
    <source>
        <dbReference type="Pfam" id="PF02665"/>
    </source>
</evidence>
<evidence type="ECO:0000256" key="5">
    <source>
        <dbReference type="ARBA" id="ARBA00022617"/>
    </source>
</evidence>
<evidence type="ECO:0000313" key="20">
    <source>
        <dbReference type="Proteomes" id="UP000000442"/>
    </source>
</evidence>
<dbReference type="NCBIfam" id="TIGR00351">
    <property type="entry name" value="narI"/>
    <property type="match status" value="1"/>
</dbReference>
<dbReference type="RefSeq" id="WP_012662437.1">
    <property type="nucleotide sequence ID" value="NC_012108.1"/>
</dbReference>
<protein>
    <recommendedName>
        <fullName evidence="2">nitrate reductase (quinone)</fullName>
        <ecNumber evidence="2">1.7.5.1</ecNumber>
    </recommendedName>
</protein>
<dbReference type="GO" id="GO:0009325">
    <property type="term" value="C:nitrate reductase complex"/>
    <property type="evidence" value="ECO:0007669"/>
    <property type="project" value="InterPro"/>
</dbReference>
<feature type="binding site" description="axial binding residue" evidence="16">
    <location>
        <position position="201"/>
    </location>
    <ligand>
        <name>heme b</name>
        <dbReference type="ChEBI" id="CHEBI:60344"/>
        <label>1</label>
    </ligand>
    <ligandPart>
        <name>Fe</name>
        <dbReference type="ChEBI" id="CHEBI:18248"/>
    </ligandPart>
</feature>
<evidence type="ECO:0000256" key="6">
    <source>
        <dbReference type="ARBA" id="ARBA00022692"/>
    </source>
</evidence>
<dbReference type="FunFam" id="1.20.950.20:FF:000001">
    <property type="entry name" value="Respiratory nitrate reductase subunit gamma"/>
    <property type="match status" value="1"/>
</dbReference>
<feature type="transmembrane region" description="Helical" evidence="17">
    <location>
        <begin position="86"/>
        <end position="111"/>
    </location>
</feature>
<dbReference type="Pfam" id="PF02665">
    <property type="entry name" value="Nitrate_red_gam"/>
    <property type="match status" value="1"/>
</dbReference>
<dbReference type="GO" id="GO:0160182">
    <property type="term" value="F:nitrate reductase (quinone) activity"/>
    <property type="evidence" value="ECO:0007669"/>
    <property type="project" value="UniProtKB-EC"/>
</dbReference>
<keyword evidence="4" id="KW-1003">Cell membrane</keyword>
<dbReference type="PANTHER" id="PTHR30598:SF3">
    <property type="entry name" value="RESPIRATORY NITRATE REDUCTASE 1 GAMMA CHAIN"/>
    <property type="match status" value="1"/>
</dbReference>
<evidence type="ECO:0000256" key="14">
    <source>
        <dbReference type="ARBA" id="ARBA00048294"/>
    </source>
</evidence>
<evidence type="ECO:0000256" key="9">
    <source>
        <dbReference type="ARBA" id="ARBA00022989"/>
    </source>
</evidence>
<dbReference type="SUPFAM" id="SSF103501">
    <property type="entry name" value="Respiratory nitrate reductase 1 gamma chain"/>
    <property type="match status" value="1"/>
</dbReference>
<dbReference type="KEGG" id="dat:HRM2_00630"/>
<feature type="binding site" description="axial binding residue" evidence="16">
    <location>
        <position position="66"/>
    </location>
    <ligand>
        <name>heme b</name>
        <dbReference type="ChEBI" id="CHEBI:60344"/>
        <label>2</label>
    </ligand>
    <ligandPart>
        <name>Fe</name>
        <dbReference type="ChEBI" id="CHEBI:18248"/>
    </ligandPart>
</feature>
<gene>
    <name evidence="19" type="primary">narI</name>
    <name evidence="19" type="ordered locus">HRM2_00630</name>
</gene>
<comment type="subunit">
    <text evidence="15">Dimer of heterotrimers each composed of an alpha, a beta and a gamma chain. Alpha and beta are catalytic chains; gamma chains are involved in binding the enzyme complex to the cytoplasmic membrane.</text>
</comment>
<comment type="catalytic activity">
    <reaction evidence="14">
        <text>nitrate + a quinol = a quinone + nitrite + H2O</text>
        <dbReference type="Rhea" id="RHEA:56144"/>
        <dbReference type="ChEBI" id="CHEBI:15377"/>
        <dbReference type="ChEBI" id="CHEBI:16301"/>
        <dbReference type="ChEBI" id="CHEBI:17632"/>
        <dbReference type="ChEBI" id="CHEBI:24646"/>
        <dbReference type="ChEBI" id="CHEBI:132124"/>
        <dbReference type="EC" id="1.7.5.1"/>
    </reaction>
</comment>
<organism evidence="19 20">
    <name type="scientific">Desulforapulum autotrophicum (strain ATCC 43914 / DSM 3382 / VKM B-1955 / HRM2)</name>
    <name type="common">Desulfobacterium autotrophicum</name>
    <dbReference type="NCBI Taxonomy" id="177437"/>
    <lineage>
        <taxon>Bacteria</taxon>
        <taxon>Pseudomonadati</taxon>
        <taxon>Thermodesulfobacteriota</taxon>
        <taxon>Desulfobacteria</taxon>
        <taxon>Desulfobacterales</taxon>
        <taxon>Desulfobacteraceae</taxon>
        <taxon>Desulforapulum</taxon>
    </lineage>
</organism>
<evidence type="ECO:0000256" key="11">
    <source>
        <dbReference type="ARBA" id="ARBA00023004"/>
    </source>
</evidence>
<evidence type="ECO:0000256" key="2">
    <source>
        <dbReference type="ARBA" id="ARBA00012500"/>
    </source>
</evidence>
<feature type="binding site" description="axial binding residue" evidence="16">
    <location>
        <position position="183"/>
    </location>
    <ligand>
        <name>heme b</name>
        <dbReference type="ChEBI" id="CHEBI:60344"/>
        <label>1</label>
    </ligand>
    <ligandPart>
        <name>Fe</name>
        <dbReference type="ChEBI" id="CHEBI:18248"/>
    </ligandPart>
</feature>
<dbReference type="AlphaFoldDB" id="C0QE69"/>
<evidence type="ECO:0000256" key="3">
    <source>
        <dbReference type="ARBA" id="ARBA00022448"/>
    </source>
</evidence>
<comment type="subcellular location">
    <subcellularLocation>
        <location evidence="1">Cell membrane</location>
        <topology evidence="1">Multi-pass membrane protein</topology>
    </subcellularLocation>
</comment>
<dbReference type="eggNOG" id="COG2181">
    <property type="taxonomic scope" value="Bacteria"/>
</dbReference>
<evidence type="ECO:0000256" key="8">
    <source>
        <dbReference type="ARBA" id="ARBA00022982"/>
    </source>
</evidence>
<keyword evidence="3" id="KW-0813">Transport</keyword>
<name>C0QE69_DESAH</name>
<keyword evidence="13 17" id="KW-0472">Membrane</keyword>
<sequence length="228" mass="25807">MDKIYVLLFTVFPYLCLTTFVVGHAFRYVTDRFNWNARSSEFLEKKSLFYGAVLFHWGIVFTFFGHAGGMLIPQRYLDLLGITAEIHIFVAFWSGLAVGLAAFLGALLLLWRRLTNPRIQAAGTLNDIVTVSALVLVTGAGIYNVIFSHYNVLYTIAPWIRGIVFFAPDPYLMIEVPVSYKIHVIGALALLGFSPFSRLIHIWSAPFSYAVRRYLVFRKLPGKVSDEI</sequence>
<feature type="binding site" description="axial binding residue" evidence="16">
    <location>
        <position position="56"/>
    </location>
    <ligand>
        <name>heme b</name>
        <dbReference type="ChEBI" id="CHEBI:60344"/>
        <label>1</label>
    </ligand>
    <ligandPart>
        <name>Fe</name>
        <dbReference type="ChEBI" id="CHEBI:18248"/>
    </ligandPart>
</feature>
<keyword evidence="12" id="KW-0534">Nitrate assimilation</keyword>
<dbReference type="InterPro" id="IPR023234">
    <property type="entry name" value="NarG-like_domain"/>
</dbReference>
<feature type="transmembrane region" description="Helical" evidence="17">
    <location>
        <begin position="123"/>
        <end position="146"/>
    </location>
</feature>
<evidence type="ECO:0000256" key="15">
    <source>
        <dbReference type="ARBA" id="ARBA00063882"/>
    </source>
</evidence>
<keyword evidence="7" id="KW-0479">Metal-binding</keyword>
<proteinExistence type="predicted"/>
<dbReference type="GO" id="GO:0005886">
    <property type="term" value="C:plasma membrane"/>
    <property type="evidence" value="ECO:0007669"/>
    <property type="project" value="UniProtKB-SubCell"/>
</dbReference>
<evidence type="ECO:0000256" key="13">
    <source>
        <dbReference type="ARBA" id="ARBA00023136"/>
    </source>
</evidence>
<feature type="transmembrane region" description="Helical" evidence="17">
    <location>
        <begin position="6"/>
        <end position="26"/>
    </location>
</feature>
<dbReference type="GO" id="GO:0046872">
    <property type="term" value="F:metal ion binding"/>
    <property type="evidence" value="ECO:0007669"/>
    <property type="project" value="UniProtKB-KW"/>
</dbReference>